<dbReference type="Proteomes" id="UP000823922">
    <property type="component" value="Unassembled WGS sequence"/>
</dbReference>
<reference evidence="1" key="2">
    <citation type="submission" date="2021-04" db="EMBL/GenBank/DDBJ databases">
        <authorList>
            <person name="Gilroy R."/>
        </authorList>
    </citation>
    <scope>NUCLEOTIDE SEQUENCE</scope>
    <source>
        <strain evidence="1">ChiBcec1-1630</strain>
    </source>
</reference>
<organism evidence="1 2">
    <name type="scientific">Candidatus Eisenbergiella intestinigallinarum</name>
    <dbReference type="NCBI Taxonomy" id="2838549"/>
    <lineage>
        <taxon>Bacteria</taxon>
        <taxon>Bacillati</taxon>
        <taxon>Bacillota</taxon>
        <taxon>Clostridia</taxon>
        <taxon>Lachnospirales</taxon>
        <taxon>Lachnospiraceae</taxon>
        <taxon>Eisenbergiella</taxon>
    </lineage>
</organism>
<name>A0A9D2TSW8_9FIRM</name>
<evidence type="ECO:0000313" key="2">
    <source>
        <dbReference type="Proteomes" id="UP000823922"/>
    </source>
</evidence>
<accession>A0A9D2TSW8</accession>
<dbReference type="AlphaFoldDB" id="A0A9D2TSW8"/>
<sequence>MESEADMLILWIGLGAAAFYFLQARLYGRFWDRGLTARLFFSAGSATEGEQCYLSEQVENRKALPLPMLKVKFQVSRKLRFEDEGDSAVTDQYYRNDILSLGPNQRVTRRIPFRCTARGYYRINGLDLVASDLFLSREMIERIGEESVLYVYPRPAHGVSLDAAIRKLNGEILTKRHLLEDPFEYRGLREYAPFDEPRTINWKATARTGNLMVNLKGYTALRAVRIFLNLEDRGIWKRQELLELCIRIAVRIAGELLRQGIRTAVYCNARDVLTGEVMHLLPGAGAGHMEQLNRAFARLNLEEAAIPFEEAFRGELEADGKDTATLFLSAQTDEEFQELIRHFARSGADFTWMCPLYPRMESGVSEPERLHFVRLNAEEMLNE</sequence>
<protein>
    <submittedName>
        <fullName evidence="1">DUF58 domain-containing protein</fullName>
    </submittedName>
</protein>
<reference evidence="1" key="1">
    <citation type="journal article" date="2021" name="PeerJ">
        <title>Extensive microbial diversity within the chicken gut microbiome revealed by metagenomics and culture.</title>
        <authorList>
            <person name="Gilroy R."/>
            <person name="Ravi A."/>
            <person name="Getino M."/>
            <person name="Pursley I."/>
            <person name="Horton D.L."/>
            <person name="Alikhan N.F."/>
            <person name="Baker D."/>
            <person name="Gharbi K."/>
            <person name="Hall N."/>
            <person name="Watson M."/>
            <person name="Adriaenssens E.M."/>
            <person name="Foster-Nyarko E."/>
            <person name="Jarju S."/>
            <person name="Secka A."/>
            <person name="Antonio M."/>
            <person name="Oren A."/>
            <person name="Chaudhuri R.R."/>
            <person name="La Ragione R."/>
            <person name="Hildebrand F."/>
            <person name="Pallen M.J."/>
        </authorList>
    </citation>
    <scope>NUCLEOTIDE SEQUENCE</scope>
    <source>
        <strain evidence="1">ChiBcec1-1630</strain>
    </source>
</reference>
<dbReference type="PANTHER" id="PTHR34351">
    <property type="entry name" value="SLR1927 PROTEIN-RELATED"/>
    <property type="match status" value="1"/>
</dbReference>
<proteinExistence type="predicted"/>
<evidence type="ECO:0000313" key="1">
    <source>
        <dbReference type="EMBL" id="HJC87960.1"/>
    </source>
</evidence>
<dbReference type="EMBL" id="DWVS01000201">
    <property type="protein sequence ID" value="HJC87960.1"/>
    <property type="molecule type" value="Genomic_DNA"/>
</dbReference>
<comment type="caution">
    <text evidence="1">The sequence shown here is derived from an EMBL/GenBank/DDBJ whole genome shotgun (WGS) entry which is preliminary data.</text>
</comment>
<gene>
    <name evidence="1" type="ORF">H9926_08105</name>
</gene>